<evidence type="ECO:0000256" key="4">
    <source>
        <dbReference type="ARBA" id="ARBA00025779"/>
    </source>
</evidence>
<dbReference type="GO" id="GO:0035371">
    <property type="term" value="C:microtubule plus-end"/>
    <property type="evidence" value="ECO:0007669"/>
    <property type="project" value="TreeGrafter"/>
</dbReference>
<dbReference type="CDD" id="cd01789">
    <property type="entry name" value="Ubl_TBCB"/>
    <property type="match status" value="1"/>
</dbReference>
<dbReference type="InterPro" id="IPR000626">
    <property type="entry name" value="Ubiquitin-like_dom"/>
</dbReference>
<proteinExistence type="inferred from homology"/>
<feature type="region of interest" description="Disordered" evidence="5">
    <location>
        <begin position="1"/>
        <end position="22"/>
    </location>
</feature>
<dbReference type="PROSITE" id="PS00845">
    <property type="entry name" value="CAP_GLY_1"/>
    <property type="match status" value="1"/>
</dbReference>
<reference evidence="8 9" key="1">
    <citation type="submission" date="2019-09" db="EMBL/GenBank/DDBJ databases">
        <title>The hologenome of the rock-dwelling lichen Lasallia pustulata.</title>
        <authorList>
            <person name="Greshake Tzovaras B."/>
            <person name="Segers F."/>
            <person name="Bicker A."/>
            <person name="Dal Grande F."/>
            <person name="Otte J."/>
            <person name="Hankeln T."/>
            <person name="Schmitt I."/>
            <person name="Ebersberger I."/>
        </authorList>
    </citation>
    <scope>NUCLEOTIDE SEQUENCE [LARGE SCALE GENOMIC DNA]</scope>
    <source>
        <strain evidence="8">A1-1</strain>
    </source>
</reference>
<dbReference type="GO" id="GO:0043014">
    <property type="term" value="F:alpha-tubulin binding"/>
    <property type="evidence" value="ECO:0007669"/>
    <property type="project" value="InterPro"/>
</dbReference>
<comment type="subcellular location">
    <subcellularLocation>
        <location evidence="1">Cytoplasm</location>
    </subcellularLocation>
</comment>
<dbReference type="GO" id="GO:0031122">
    <property type="term" value="P:cytoplasmic microtubule organization"/>
    <property type="evidence" value="ECO:0007669"/>
    <property type="project" value="TreeGrafter"/>
</dbReference>
<dbReference type="EMBL" id="VXIT01000010">
    <property type="protein sequence ID" value="KAA6409954.1"/>
    <property type="molecule type" value="Genomic_DNA"/>
</dbReference>
<dbReference type="OrthoDB" id="5295208at2759"/>
<evidence type="ECO:0000259" key="7">
    <source>
        <dbReference type="PROSITE" id="PS50245"/>
    </source>
</evidence>
<evidence type="ECO:0000256" key="5">
    <source>
        <dbReference type="SAM" id="MobiDB-lite"/>
    </source>
</evidence>
<evidence type="ECO:0000313" key="8">
    <source>
        <dbReference type="EMBL" id="KAA6409954.1"/>
    </source>
</evidence>
<dbReference type="PANTHER" id="PTHR18916">
    <property type="entry name" value="DYNACTIN 1-RELATED MICROTUBULE-BINDING"/>
    <property type="match status" value="1"/>
</dbReference>
<protein>
    <recommendedName>
        <fullName evidence="10">CAP-Gly domain-containing protein</fullName>
    </recommendedName>
</protein>
<dbReference type="Pfam" id="PF14560">
    <property type="entry name" value="Ubiquitin_2"/>
    <property type="match status" value="1"/>
</dbReference>
<dbReference type="PANTHER" id="PTHR18916:SF85">
    <property type="entry name" value="TUBULIN-FOLDING COFACTOR B"/>
    <property type="match status" value="1"/>
</dbReference>
<dbReference type="SUPFAM" id="SSF54236">
    <property type="entry name" value="Ubiquitin-like"/>
    <property type="match status" value="1"/>
</dbReference>
<comment type="caution">
    <text evidence="8">The sequence shown here is derived from an EMBL/GenBank/DDBJ whole genome shotgun (WGS) entry which is preliminary data.</text>
</comment>
<dbReference type="PROSITE" id="PS50245">
    <property type="entry name" value="CAP_GLY_2"/>
    <property type="match status" value="1"/>
</dbReference>
<name>A0A5M8PN98_9LECA</name>
<dbReference type="GO" id="GO:0005634">
    <property type="term" value="C:nucleus"/>
    <property type="evidence" value="ECO:0007669"/>
    <property type="project" value="TreeGrafter"/>
</dbReference>
<dbReference type="Gene3D" id="2.30.30.190">
    <property type="entry name" value="CAP Gly-rich-like domain"/>
    <property type="match status" value="1"/>
</dbReference>
<dbReference type="InterPro" id="IPR000938">
    <property type="entry name" value="CAP-Gly_domain"/>
</dbReference>
<dbReference type="Gene3D" id="3.10.20.90">
    <property type="entry name" value="Phosphatidylinositol 3-kinase Catalytic Subunit, Chain A, domain 1"/>
    <property type="match status" value="1"/>
</dbReference>
<dbReference type="Pfam" id="PF01302">
    <property type="entry name" value="CAP_GLY"/>
    <property type="match status" value="1"/>
</dbReference>
<evidence type="ECO:0000256" key="1">
    <source>
        <dbReference type="ARBA" id="ARBA00004496"/>
    </source>
</evidence>
<dbReference type="GO" id="GO:0007021">
    <property type="term" value="P:tubulin complex assembly"/>
    <property type="evidence" value="ECO:0007669"/>
    <property type="project" value="InterPro"/>
</dbReference>
<sequence>MQTAHDIPLQITSEHSASERRISPSWSVAHLKTKLEPVTGIPPSSQRLSLRVPNQSGIAIEAADEESVELASFPLQAYAEIHVEDTRPPSARANLTNVADVPKYVMPAETYSTLPDSVLAWKKANKLGRFDPHAPEIEKKKIDDGWMEVEGRGITTGKRCRLNDDDTRRGMVAFVGEVDEIPGLKGPWVGVVLDEPVGKNDGSVGGKRYFECAKKKGVFIRPERVEAGDWGVLMEEEIGEEMEEI</sequence>
<evidence type="ECO:0000256" key="3">
    <source>
        <dbReference type="ARBA" id="ARBA00023186"/>
    </source>
</evidence>
<gene>
    <name evidence="8" type="ORF">FRX48_06568</name>
</gene>
<evidence type="ECO:0008006" key="10">
    <source>
        <dbReference type="Google" id="ProtNLM"/>
    </source>
</evidence>
<dbReference type="GO" id="GO:0007023">
    <property type="term" value="P:post-chaperonin tubulin folding pathway"/>
    <property type="evidence" value="ECO:0007669"/>
    <property type="project" value="InterPro"/>
</dbReference>
<accession>A0A5M8PN98</accession>
<dbReference type="InterPro" id="IPR036859">
    <property type="entry name" value="CAP-Gly_dom_sf"/>
</dbReference>
<comment type="similarity">
    <text evidence="4">Belongs to the TBCB family.</text>
</comment>
<feature type="domain" description="CAP-Gly" evidence="7">
    <location>
        <begin position="179"/>
        <end position="221"/>
    </location>
</feature>
<dbReference type="Proteomes" id="UP000324767">
    <property type="component" value="Unassembled WGS sequence"/>
</dbReference>
<dbReference type="AlphaFoldDB" id="A0A5M8PN98"/>
<dbReference type="SUPFAM" id="SSF74924">
    <property type="entry name" value="Cap-Gly domain"/>
    <property type="match status" value="1"/>
</dbReference>
<keyword evidence="3" id="KW-0143">Chaperone</keyword>
<dbReference type="GO" id="GO:0051010">
    <property type="term" value="F:microtubule plus-end binding"/>
    <property type="evidence" value="ECO:0007669"/>
    <property type="project" value="TreeGrafter"/>
</dbReference>
<feature type="domain" description="Ubiquitin-like" evidence="6">
    <location>
        <begin position="5"/>
        <end position="83"/>
    </location>
</feature>
<keyword evidence="2" id="KW-0963">Cytoplasm</keyword>
<dbReference type="GO" id="GO:0005938">
    <property type="term" value="C:cell cortex"/>
    <property type="evidence" value="ECO:0007669"/>
    <property type="project" value="TreeGrafter"/>
</dbReference>
<evidence type="ECO:0000259" key="6">
    <source>
        <dbReference type="PROSITE" id="PS50053"/>
    </source>
</evidence>
<dbReference type="PROSITE" id="PS50053">
    <property type="entry name" value="UBIQUITIN_2"/>
    <property type="match status" value="1"/>
</dbReference>
<evidence type="ECO:0000313" key="9">
    <source>
        <dbReference type="Proteomes" id="UP000324767"/>
    </source>
</evidence>
<dbReference type="InterPro" id="IPR045172">
    <property type="entry name" value="TBCB_Ubl"/>
</dbReference>
<evidence type="ECO:0000256" key="2">
    <source>
        <dbReference type="ARBA" id="ARBA00022490"/>
    </source>
</evidence>
<organism evidence="8 9">
    <name type="scientific">Lasallia pustulata</name>
    <dbReference type="NCBI Taxonomy" id="136370"/>
    <lineage>
        <taxon>Eukaryota</taxon>
        <taxon>Fungi</taxon>
        <taxon>Dikarya</taxon>
        <taxon>Ascomycota</taxon>
        <taxon>Pezizomycotina</taxon>
        <taxon>Lecanoromycetes</taxon>
        <taxon>OSLEUM clade</taxon>
        <taxon>Umbilicariomycetidae</taxon>
        <taxon>Umbilicariales</taxon>
        <taxon>Umbilicariaceae</taxon>
        <taxon>Lasallia</taxon>
    </lineage>
</organism>
<dbReference type="SMART" id="SM01052">
    <property type="entry name" value="CAP_GLY"/>
    <property type="match status" value="1"/>
</dbReference>
<dbReference type="InterPro" id="IPR029071">
    <property type="entry name" value="Ubiquitin-like_domsf"/>
</dbReference>